<dbReference type="SMART" id="SM00387">
    <property type="entry name" value="HATPase_c"/>
    <property type="match status" value="1"/>
</dbReference>
<dbReference type="Pfam" id="PF00512">
    <property type="entry name" value="HisKA"/>
    <property type="match status" value="1"/>
</dbReference>
<evidence type="ECO:0000259" key="7">
    <source>
        <dbReference type="PROSITE" id="PS01124"/>
    </source>
</evidence>
<dbReference type="CDD" id="cd00146">
    <property type="entry name" value="PKD"/>
    <property type="match status" value="1"/>
</dbReference>
<dbReference type="PROSITE" id="PS50110">
    <property type="entry name" value="RESPONSE_REGULATORY"/>
    <property type="match status" value="1"/>
</dbReference>
<accession>A0ABY7T0C7</accession>
<evidence type="ECO:0000313" key="10">
    <source>
        <dbReference type="EMBL" id="WCT09887.1"/>
    </source>
</evidence>
<evidence type="ECO:0000256" key="5">
    <source>
        <dbReference type="ARBA" id="ARBA00023163"/>
    </source>
</evidence>
<dbReference type="PANTHER" id="PTHR43547:SF2">
    <property type="entry name" value="HYBRID SIGNAL TRANSDUCTION HISTIDINE KINASE C"/>
    <property type="match status" value="1"/>
</dbReference>
<name>A0ABY7T0C7_9SPHI</name>
<dbReference type="CDD" id="cd00082">
    <property type="entry name" value="HisKA"/>
    <property type="match status" value="1"/>
</dbReference>
<keyword evidence="5" id="KW-0804">Transcription</keyword>
<dbReference type="EC" id="2.7.13.3" evidence="2"/>
<feature type="domain" description="Response regulatory" evidence="9">
    <location>
        <begin position="1123"/>
        <end position="1237"/>
    </location>
</feature>
<dbReference type="SMART" id="SM00448">
    <property type="entry name" value="REC"/>
    <property type="match status" value="1"/>
</dbReference>
<dbReference type="InterPro" id="IPR013783">
    <property type="entry name" value="Ig-like_fold"/>
</dbReference>
<evidence type="ECO:0000259" key="9">
    <source>
        <dbReference type="PROSITE" id="PS50110"/>
    </source>
</evidence>
<dbReference type="SUPFAM" id="SSF52172">
    <property type="entry name" value="CheY-like"/>
    <property type="match status" value="1"/>
</dbReference>
<dbReference type="SUPFAM" id="SSF55874">
    <property type="entry name" value="ATPase domain of HSP90 chaperone/DNA topoisomerase II/histidine kinase"/>
    <property type="match status" value="1"/>
</dbReference>
<dbReference type="Gene3D" id="1.10.10.60">
    <property type="entry name" value="Homeodomain-like"/>
    <property type="match status" value="1"/>
</dbReference>
<dbReference type="InterPro" id="IPR011123">
    <property type="entry name" value="Y_Y_Y"/>
</dbReference>
<dbReference type="PANTHER" id="PTHR43547">
    <property type="entry name" value="TWO-COMPONENT HISTIDINE KINASE"/>
    <property type="match status" value="1"/>
</dbReference>
<keyword evidence="3 6" id="KW-0597">Phosphoprotein</keyword>
<dbReference type="SMART" id="SM00388">
    <property type="entry name" value="HisKA"/>
    <property type="match status" value="1"/>
</dbReference>
<dbReference type="Pfam" id="PF07494">
    <property type="entry name" value="Reg_prop"/>
    <property type="match status" value="5"/>
</dbReference>
<evidence type="ECO:0000313" key="11">
    <source>
        <dbReference type="Proteomes" id="UP001216139"/>
    </source>
</evidence>
<dbReference type="Pfam" id="PF07495">
    <property type="entry name" value="Y_Y_Y"/>
    <property type="match status" value="1"/>
</dbReference>
<sequence length="1370" mass="152692">MRSRFVFIFVMVTVWLAGELHGQQPAIRFRHISYRDGLIQSPVATMLQDKSGYIWIGSWSGLSRYDGTTFRNFRPNDAIPTAISHNRINKLYEDRAGILWIGTGGGLNRYNKNTETFQHVGLSTAKGGGNFITAIQQDNFNKLWVATFKGVKFVSADAKSLKTVEAWKNQQPELYQGIVYALAEDKRETIWAGISTGLKRFNPQTGSIIPLPAVVSENKTLASAKIIVIKQDNNNNLWFGTENSGLFIYNPTQNTCVNDVNKVNDPASLPSNLVNDILIKGNEVMIGTRNGLSIFNPDTKNFTNYNHNPADSRTLSDGSVWSLMEDHTGNVWIGTYSGGLNIYYPGNSNFTNIGEKVGNNIGLSKPLAEVITGDKDGGIWVGSFGGGLNYINRKNNTAKYFTVSDTKEREASDEVKSVLIDSLNNLWAGTLEGLFKFNRSTGTFSHIKLETINNKTGTKLINALLAAKEGIWVGTNGAGLKLVNYNGTESVKLTANAGGTEGLDDNYINCLASQGDALWIGTQNGLNRYDRRTHTFKSYRRKNSGLGNNNVLSLFIDKHNRLWIGTDGGGLNYLDEKSARMYPVRVTDGLTDDVIASIIGDNSGALWVSTNNGISKLTFGNAAFPLAKGNYHIAKYNAANGLQSNQFLVNSAYRTPEGEILFGGMNGITTFFPDRIIKNKFAPDILLTGFDINNKAVPFGKNEVLVLPVNESPKVKLAYDQNNLTIKFSALNFINPDKNVYAYKMAGLKNNEEWLLNGNQKEVSFTNLSPGHYTFTVKASNNDGYWNNKGRTLEIVITPPLWETWWAYLIYIFSAAFLFYKIVEFFQIRARLERDLYNEHLQNQRQEEFYKMKLDFFTNISHEIRTPLTLILGPVENLYNSTMENLQVNRQVLQIKNNAERLLRLIGELMDFRKADTGNMVLYVQPLAITSFVKEIYLSFMSQAESRHIQYDFIAEATDTSLYIDHDQLEKVFFNLLSNAFKFTPDHGHITVTLSQSIDGFAISIADNGKGVPVEHQAKLFTNFYQVRDGKSNMGTGIGLALSKSIVELHGGSVSFKSTPQHSGQKGSTVFTVKLPLNFTPSNNVHLIGDGSGADNVASFRREAEIDILNTPSPIKTNTQAASIVLAEDNAEIRRFLTESLPGYQISAFEDGAQAFNYAINHIPDLIISDVMMPVMDGLELCRKIKLDERTSHIPVILLTALATHIHQVNGLQTGADVYLTKPFSTRLLELHINNLLASRELMRKKFSQQLVLHPRQVLLNNPDEHFIQKLMDIIETNMENPEFGVVALGAEIGMSKSVLYKKICALTNLSPADFIKSMRLKRANDLLHQQKLSVSEISALVGFNDRKYFSQEFKKMYGQSPSAIISSAS</sequence>
<feature type="domain" description="Histidine kinase" evidence="8">
    <location>
        <begin position="859"/>
        <end position="1079"/>
    </location>
</feature>
<dbReference type="InterPro" id="IPR011110">
    <property type="entry name" value="Reg_prop"/>
</dbReference>
<evidence type="ECO:0000256" key="6">
    <source>
        <dbReference type="PROSITE-ProRule" id="PRU00169"/>
    </source>
</evidence>
<dbReference type="Proteomes" id="UP001216139">
    <property type="component" value="Chromosome"/>
</dbReference>
<dbReference type="Pfam" id="PF00072">
    <property type="entry name" value="Response_reg"/>
    <property type="match status" value="1"/>
</dbReference>
<dbReference type="InterPro" id="IPR001789">
    <property type="entry name" value="Sig_transdc_resp-reg_receiver"/>
</dbReference>
<evidence type="ECO:0000256" key="1">
    <source>
        <dbReference type="ARBA" id="ARBA00000085"/>
    </source>
</evidence>
<dbReference type="InterPro" id="IPR036097">
    <property type="entry name" value="HisK_dim/P_sf"/>
</dbReference>
<dbReference type="Gene3D" id="3.40.50.2300">
    <property type="match status" value="1"/>
</dbReference>
<gene>
    <name evidence="10" type="ORF">PQO05_14225</name>
</gene>
<dbReference type="RefSeq" id="WP_273627982.1">
    <property type="nucleotide sequence ID" value="NZ_CP117167.1"/>
</dbReference>
<feature type="modified residue" description="4-aspartylphosphate" evidence="6">
    <location>
        <position position="1170"/>
    </location>
</feature>
<evidence type="ECO:0000256" key="2">
    <source>
        <dbReference type="ARBA" id="ARBA00012438"/>
    </source>
</evidence>
<dbReference type="InterPro" id="IPR005467">
    <property type="entry name" value="His_kinase_dom"/>
</dbReference>
<dbReference type="CDD" id="cd17574">
    <property type="entry name" value="REC_OmpR"/>
    <property type="match status" value="1"/>
</dbReference>
<dbReference type="InterPro" id="IPR003594">
    <property type="entry name" value="HATPase_dom"/>
</dbReference>
<dbReference type="SUPFAM" id="SSF47384">
    <property type="entry name" value="Homodimeric domain of signal transducing histidine kinase"/>
    <property type="match status" value="1"/>
</dbReference>
<dbReference type="InterPro" id="IPR004358">
    <property type="entry name" value="Sig_transdc_His_kin-like_C"/>
</dbReference>
<protein>
    <recommendedName>
        <fullName evidence="2">histidine kinase</fullName>
        <ecNumber evidence="2">2.7.13.3</ecNumber>
    </recommendedName>
</protein>
<dbReference type="EMBL" id="CP117167">
    <property type="protein sequence ID" value="WCT09887.1"/>
    <property type="molecule type" value="Genomic_DNA"/>
</dbReference>
<dbReference type="Pfam" id="PF02518">
    <property type="entry name" value="HATPase_c"/>
    <property type="match status" value="1"/>
</dbReference>
<dbReference type="InterPro" id="IPR009057">
    <property type="entry name" value="Homeodomain-like_sf"/>
</dbReference>
<dbReference type="Gene3D" id="2.60.40.10">
    <property type="entry name" value="Immunoglobulins"/>
    <property type="match status" value="1"/>
</dbReference>
<dbReference type="InterPro" id="IPR011006">
    <property type="entry name" value="CheY-like_superfamily"/>
</dbReference>
<evidence type="ECO:0000259" key="8">
    <source>
        <dbReference type="PROSITE" id="PS50109"/>
    </source>
</evidence>
<dbReference type="PROSITE" id="PS01124">
    <property type="entry name" value="HTH_ARAC_FAMILY_2"/>
    <property type="match status" value="1"/>
</dbReference>
<dbReference type="SUPFAM" id="SSF63829">
    <property type="entry name" value="Calcium-dependent phosphotriesterase"/>
    <property type="match status" value="3"/>
</dbReference>
<evidence type="ECO:0000256" key="3">
    <source>
        <dbReference type="ARBA" id="ARBA00022553"/>
    </source>
</evidence>
<dbReference type="PROSITE" id="PS50109">
    <property type="entry name" value="HIS_KIN"/>
    <property type="match status" value="1"/>
</dbReference>
<dbReference type="InterPro" id="IPR015943">
    <property type="entry name" value="WD40/YVTN_repeat-like_dom_sf"/>
</dbReference>
<evidence type="ECO:0000256" key="4">
    <source>
        <dbReference type="ARBA" id="ARBA00023015"/>
    </source>
</evidence>
<proteinExistence type="predicted"/>
<dbReference type="PRINTS" id="PR00344">
    <property type="entry name" value="BCTRLSENSOR"/>
</dbReference>
<dbReference type="SMART" id="SM00342">
    <property type="entry name" value="HTH_ARAC"/>
    <property type="match status" value="1"/>
</dbReference>
<dbReference type="Pfam" id="PF12833">
    <property type="entry name" value="HTH_18"/>
    <property type="match status" value="1"/>
</dbReference>
<dbReference type="SUPFAM" id="SSF46689">
    <property type="entry name" value="Homeodomain-like"/>
    <property type="match status" value="1"/>
</dbReference>
<keyword evidence="11" id="KW-1185">Reference proteome</keyword>
<reference evidence="10 11" key="1">
    <citation type="submission" date="2023-02" db="EMBL/GenBank/DDBJ databases">
        <title>Genome sequence of Mucilaginibacter jinjuensis strain KACC 16571.</title>
        <authorList>
            <person name="Kim S."/>
            <person name="Heo J."/>
            <person name="Kwon S.-W."/>
        </authorList>
    </citation>
    <scope>NUCLEOTIDE SEQUENCE [LARGE SCALE GENOMIC DNA]</scope>
    <source>
        <strain evidence="10 11">KACC 16571</strain>
    </source>
</reference>
<comment type="catalytic activity">
    <reaction evidence="1">
        <text>ATP + protein L-histidine = ADP + protein N-phospho-L-histidine.</text>
        <dbReference type="EC" id="2.7.13.3"/>
    </reaction>
</comment>
<keyword evidence="4" id="KW-0805">Transcription regulation</keyword>
<dbReference type="Gene3D" id="2.130.10.10">
    <property type="entry name" value="YVTN repeat-like/Quinoprotein amine dehydrogenase"/>
    <property type="match status" value="2"/>
</dbReference>
<dbReference type="InterPro" id="IPR018060">
    <property type="entry name" value="HTH_AraC"/>
</dbReference>
<dbReference type="Gene3D" id="3.30.565.10">
    <property type="entry name" value="Histidine kinase-like ATPase, C-terminal domain"/>
    <property type="match status" value="1"/>
</dbReference>
<dbReference type="InterPro" id="IPR036890">
    <property type="entry name" value="HATPase_C_sf"/>
</dbReference>
<organism evidence="10 11">
    <name type="scientific">Mucilaginibacter jinjuensis</name>
    <dbReference type="NCBI Taxonomy" id="1176721"/>
    <lineage>
        <taxon>Bacteria</taxon>
        <taxon>Pseudomonadati</taxon>
        <taxon>Bacteroidota</taxon>
        <taxon>Sphingobacteriia</taxon>
        <taxon>Sphingobacteriales</taxon>
        <taxon>Sphingobacteriaceae</taxon>
        <taxon>Mucilaginibacter</taxon>
    </lineage>
</organism>
<feature type="domain" description="HTH araC/xylS-type" evidence="7">
    <location>
        <begin position="1269"/>
        <end position="1368"/>
    </location>
</feature>
<dbReference type="InterPro" id="IPR003661">
    <property type="entry name" value="HisK_dim/P_dom"/>
</dbReference>
<dbReference type="Gene3D" id="1.10.287.130">
    <property type="match status" value="1"/>
</dbReference>